<evidence type="ECO:0008006" key="4">
    <source>
        <dbReference type="Google" id="ProtNLM"/>
    </source>
</evidence>
<dbReference type="Proteomes" id="UP001319861">
    <property type="component" value="Chromosome"/>
</dbReference>
<evidence type="ECO:0000313" key="3">
    <source>
        <dbReference type="Proteomes" id="UP001319861"/>
    </source>
</evidence>
<reference evidence="2 3" key="1">
    <citation type="journal article" date="2021" name="J. Biosci. Bioeng.">
        <title>Identification and characterization of a chc gene cluster responsible for the aromatization pathway of cyclohexanecarboxylate degradation in Sinomonas cyclohexanicum ATCC 51369.</title>
        <authorList>
            <person name="Yamamoto T."/>
            <person name="Hasegawa Y."/>
            <person name="Lau P.C.K."/>
            <person name="Iwaki H."/>
        </authorList>
    </citation>
    <scope>NUCLEOTIDE SEQUENCE [LARGE SCALE GENOMIC DNA]</scope>
    <source>
        <strain evidence="2 3">ATCC 51369</strain>
    </source>
</reference>
<name>A0ABN6FKI5_SINCY</name>
<gene>
    <name evidence="2" type="ORF">SCMU_31820</name>
</gene>
<organism evidence="2 3">
    <name type="scientific">Sinomonas cyclohexanicum</name>
    <name type="common">Corynebacterium cyclohexanicum</name>
    <dbReference type="NCBI Taxonomy" id="322009"/>
    <lineage>
        <taxon>Bacteria</taxon>
        <taxon>Bacillati</taxon>
        <taxon>Actinomycetota</taxon>
        <taxon>Actinomycetes</taxon>
        <taxon>Micrococcales</taxon>
        <taxon>Micrococcaceae</taxon>
        <taxon>Sinomonas</taxon>
    </lineage>
</organism>
<proteinExistence type="predicted"/>
<evidence type="ECO:0000313" key="2">
    <source>
        <dbReference type="EMBL" id="BCT77340.1"/>
    </source>
</evidence>
<evidence type="ECO:0000256" key="1">
    <source>
        <dbReference type="SAM" id="MobiDB-lite"/>
    </source>
</evidence>
<dbReference type="RefSeq" id="WP_229230052.1">
    <property type="nucleotide sequence ID" value="NZ_AP024525.1"/>
</dbReference>
<feature type="region of interest" description="Disordered" evidence="1">
    <location>
        <begin position="39"/>
        <end position="65"/>
    </location>
</feature>
<accession>A0ABN6FKI5</accession>
<sequence>MTAPLHLMLFGVPAAVRWDRGIGPEDAAKLADAWSRCRAEDPTGGADPASGLGSDPLAGAEPHDSGTAPVRAVLAVGRAAPFAAEGETFAEFASELTSLLTVAAIEQRAGELMMLHASGLADPVTGRTLALVARSGMGKTTATRVLATHFGYVSDETVAIERSGRILPYPKPLSVIDAPAPAPKVQRGPDELGLTLASAEARLGAVVLLERQAGLDAAAVEPVGHADALVDLAPQTSALARIERPLAWLCGILDECGGAVRVRYTEAHQLADVLPALLAREPLPRAWRSAHDAGPVTPPGHLAAAAVRRREAVDAVEVPSGDPDCPDVLVLSGSTLVRLGGIAPAVWVALAGTTGAGGISRAELAARLEATIGLPGGFAPILAAALSELEQRGLVELGD</sequence>
<dbReference type="EMBL" id="AP024525">
    <property type="protein sequence ID" value="BCT77340.1"/>
    <property type="molecule type" value="Genomic_DNA"/>
</dbReference>
<protein>
    <recommendedName>
        <fullName evidence="4">PqqD family peptide modification chaperone</fullName>
    </recommendedName>
</protein>
<dbReference type="SUPFAM" id="SSF53795">
    <property type="entry name" value="PEP carboxykinase-like"/>
    <property type="match status" value="1"/>
</dbReference>
<keyword evidence="3" id="KW-1185">Reference proteome</keyword>